<dbReference type="Proteomes" id="UP000250123">
    <property type="component" value="Chromosome SHEWBE"/>
</dbReference>
<evidence type="ECO:0000313" key="2">
    <source>
        <dbReference type="Proteomes" id="UP000250123"/>
    </source>
</evidence>
<name>A0A330MF41_9GAMM</name>
<dbReference type="EMBL" id="LS483452">
    <property type="protein sequence ID" value="SQH78437.1"/>
    <property type="molecule type" value="Genomic_DNA"/>
</dbReference>
<dbReference type="KEGG" id="sbk:SHEWBE_4477"/>
<proteinExistence type="predicted"/>
<gene>
    <name evidence="1" type="ORF">SHEWBE_4477</name>
</gene>
<protein>
    <submittedName>
        <fullName evidence="1">Uncharacterized protein</fullName>
    </submittedName>
</protein>
<organism evidence="1 2">
    <name type="scientific">Shewanella benthica</name>
    <dbReference type="NCBI Taxonomy" id="43661"/>
    <lineage>
        <taxon>Bacteria</taxon>
        <taxon>Pseudomonadati</taxon>
        <taxon>Pseudomonadota</taxon>
        <taxon>Gammaproteobacteria</taxon>
        <taxon>Alteromonadales</taxon>
        <taxon>Shewanellaceae</taxon>
        <taxon>Shewanella</taxon>
    </lineage>
</organism>
<sequence length="77" mass="8733">MDSFEIKSRRLAEPSRNKECTTLAGQALGYNEGYRLKLELLKKAESKRKITECRCGCELPKKGLFGRAHTDVLAAFR</sequence>
<accession>A0A330MF41</accession>
<evidence type="ECO:0000313" key="1">
    <source>
        <dbReference type="EMBL" id="SQH78437.1"/>
    </source>
</evidence>
<reference evidence="2" key="1">
    <citation type="submission" date="2018-06" db="EMBL/GenBank/DDBJ databases">
        <authorList>
            <person name="Cea G.-C."/>
            <person name="William W."/>
        </authorList>
    </citation>
    <scope>NUCLEOTIDE SEQUENCE [LARGE SCALE GENOMIC DNA]</scope>
    <source>
        <strain evidence="2">DB21MT-2</strain>
    </source>
</reference>
<dbReference type="AlphaFoldDB" id="A0A330MF41"/>